<keyword evidence="4 6" id="KW-0975">Bacterial flagellum</keyword>
<name>A0A370G825_9COXI</name>
<dbReference type="EMBL" id="QQAX01000025">
    <property type="protein sequence ID" value="RDI39955.1"/>
    <property type="molecule type" value="Genomic_DNA"/>
</dbReference>
<dbReference type="PANTHER" id="PTHR30435">
    <property type="entry name" value="FLAGELLAR PROTEIN"/>
    <property type="match status" value="1"/>
</dbReference>
<evidence type="ECO:0000256" key="2">
    <source>
        <dbReference type="ARBA" id="ARBA00009677"/>
    </source>
</evidence>
<comment type="similarity">
    <text evidence="2 6">Belongs to the flagella basal body rod proteins family.</text>
</comment>
<keyword evidence="7" id="KW-0966">Cell projection</keyword>
<comment type="subunit">
    <text evidence="6">The basal body constitutes a major portion of the flagellar organelle and consists of a number of rings mounted on a central rod.</text>
</comment>
<dbReference type="GO" id="GO:0030694">
    <property type="term" value="C:bacterial-type flagellum basal body, rod"/>
    <property type="evidence" value="ECO:0007669"/>
    <property type="project" value="InterPro"/>
</dbReference>
<sequence>MADSLYGLSERALVLCEERANLLSSNIVNSATPHYKARDIDFHKLLQDASNQADALGVSDPKHIKTNGTDGSLPVLYRVPMQSNLDGNTVDEDIERKNFIQNALNYQVNLTFVKNKTDQIMKAIKGE</sequence>
<evidence type="ECO:0000313" key="7">
    <source>
        <dbReference type="EMBL" id="RDI39955.1"/>
    </source>
</evidence>
<comment type="subcellular location">
    <subcellularLocation>
        <location evidence="1 6">Bacterial flagellum basal body</location>
    </subcellularLocation>
</comment>
<evidence type="ECO:0000313" key="8">
    <source>
        <dbReference type="Proteomes" id="UP000254720"/>
    </source>
</evidence>
<reference evidence="7 8" key="1">
    <citation type="submission" date="2018-07" db="EMBL/GenBank/DDBJ databases">
        <title>Genomic Encyclopedia of Type Strains, Phase IV (KMG-IV): sequencing the most valuable type-strain genomes for metagenomic binning, comparative biology and taxonomic classification.</title>
        <authorList>
            <person name="Goeker M."/>
        </authorList>
    </citation>
    <scope>NUCLEOTIDE SEQUENCE [LARGE SCALE GENOMIC DNA]</scope>
    <source>
        <strain evidence="7 8">DSM 16500</strain>
    </source>
</reference>
<evidence type="ECO:0000256" key="5">
    <source>
        <dbReference type="ARBA" id="ARBA00024934"/>
    </source>
</evidence>
<dbReference type="NCBIfam" id="TIGR01396">
    <property type="entry name" value="FlgB"/>
    <property type="match status" value="1"/>
</dbReference>
<dbReference type="OrthoDB" id="9788334at2"/>
<evidence type="ECO:0000256" key="1">
    <source>
        <dbReference type="ARBA" id="ARBA00004117"/>
    </source>
</evidence>
<dbReference type="PANTHER" id="PTHR30435:SF12">
    <property type="entry name" value="FLAGELLAR BASAL BODY ROD PROTEIN FLGB"/>
    <property type="match status" value="1"/>
</dbReference>
<evidence type="ECO:0000256" key="4">
    <source>
        <dbReference type="ARBA" id="ARBA00023143"/>
    </source>
</evidence>
<proteinExistence type="inferred from homology"/>
<comment type="caution">
    <text evidence="7">The sequence shown here is derived from an EMBL/GenBank/DDBJ whole genome shotgun (WGS) entry which is preliminary data.</text>
</comment>
<keyword evidence="7" id="KW-0969">Cilium</keyword>
<dbReference type="PIRSF" id="PIRSF002889">
    <property type="entry name" value="Rod_FlgB"/>
    <property type="match status" value="1"/>
</dbReference>
<dbReference type="GO" id="GO:0071973">
    <property type="term" value="P:bacterial-type flagellum-dependent cell motility"/>
    <property type="evidence" value="ECO:0007669"/>
    <property type="project" value="InterPro"/>
</dbReference>
<keyword evidence="7" id="KW-0282">Flagellum</keyword>
<comment type="function">
    <text evidence="5 6">Structural component of flagellum, the bacterial motility apparatus. Part of the rod structure of flagellar basal body.</text>
</comment>
<dbReference type="AlphaFoldDB" id="A0A370G825"/>
<evidence type="ECO:0000256" key="3">
    <source>
        <dbReference type="ARBA" id="ARBA00014376"/>
    </source>
</evidence>
<accession>A0A370G825</accession>
<evidence type="ECO:0000256" key="6">
    <source>
        <dbReference type="PIRNR" id="PIRNR002889"/>
    </source>
</evidence>
<dbReference type="InterPro" id="IPR006300">
    <property type="entry name" value="FlgB"/>
</dbReference>
<dbReference type="Proteomes" id="UP000254720">
    <property type="component" value="Unassembled WGS sequence"/>
</dbReference>
<dbReference type="RefSeq" id="WP_114835163.1">
    <property type="nucleotide sequence ID" value="NZ_LR699116.1"/>
</dbReference>
<protein>
    <recommendedName>
        <fullName evidence="3 6">Flagellar basal body rod protein FlgB</fullName>
    </recommendedName>
</protein>
<gene>
    <name evidence="7" type="ORF">C8D86_12516</name>
</gene>
<keyword evidence="8" id="KW-1185">Reference proteome</keyword>
<organism evidence="7 8">
    <name type="scientific">Aquicella lusitana</name>
    <dbReference type="NCBI Taxonomy" id="254246"/>
    <lineage>
        <taxon>Bacteria</taxon>
        <taxon>Pseudomonadati</taxon>
        <taxon>Pseudomonadota</taxon>
        <taxon>Gammaproteobacteria</taxon>
        <taxon>Legionellales</taxon>
        <taxon>Coxiellaceae</taxon>
        <taxon>Aquicella</taxon>
    </lineage>
</organism>